<keyword evidence="7" id="KW-1185">Reference proteome</keyword>
<dbReference type="AlphaFoldDB" id="A0A4Q9JTJ0"/>
<evidence type="ECO:0000256" key="1">
    <source>
        <dbReference type="ARBA" id="ARBA00022602"/>
    </source>
</evidence>
<keyword evidence="3" id="KW-0288">FMN</keyword>
<proteinExistence type="predicted"/>
<evidence type="ECO:0000256" key="3">
    <source>
        <dbReference type="ARBA" id="ARBA00022643"/>
    </source>
</evidence>
<dbReference type="Pfam" id="PF02441">
    <property type="entry name" value="Flavoprotein"/>
    <property type="match status" value="1"/>
</dbReference>
<dbReference type="NCBIfam" id="NF004685">
    <property type="entry name" value="PRK06029.1"/>
    <property type="match status" value="1"/>
</dbReference>
<dbReference type="Proteomes" id="UP000292583">
    <property type="component" value="Unassembled WGS sequence"/>
</dbReference>
<dbReference type="GO" id="GO:0010181">
    <property type="term" value="F:FMN binding"/>
    <property type="evidence" value="ECO:0007669"/>
    <property type="project" value="TreeGrafter"/>
</dbReference>
<dbReference type="PANTHER" id="PTHR14359">
    <property type="entry name" value="HOMO-OLIGOMERIC FLAVIN CONTAINING CYS DECARBOXYLASE FAMILY"/>
    <property type="match status" value="1"/>
</dbReference>
<evidence type="ECO:0000259" key="5">
    <source>
        <dbReference type="Pfam" id="PF02441"/>
    </source>
</evidence>
<dbReference type="GO" id="GO:0004633">
    <property type="term" value="F:phosphopantothenoylcysteine decarboxylase activity"/>
    <property type="evidence" value="ECO:0007669"/>
    <property type="project" value="TreeGrafter"/>
</dbReference>
<comment type="caution">
    <text evidence="6">The sequence shown here is derived from an EMBL/GenBank/DDBJ whole genome shotgun (WGS) entry which is preliminary data.</text>
</comment>
<keyword evidence="2" id="KW-0285">Flavoprotein</keyword>
<evidence type="ECO:0000256" key="4">
    <source>
        <dbReference type="ARBA" id="ARBA00022679"/>
    </source>
</evidence>
<dbReference type="InterPro" id="IPR036551">
    <property type="entry name" value="Flavin_trans-like"/>
</dbReference>
<dbReference type="PANTHER" id="PTHR14359:SF6">
    <property type="entry name" value="PHOSPHOPANTOTHENOYLCYSTEINE DECARBOXYLASE"/>
    <property type="match status" value="1"/>
</dbReference>
<dbReference type="SUPFAM" id="SSF52507">
    <property type="entry name" value="Homo-oligomeric flavin-containing Cys decarboxylases, HFCD"/>
    <property type="match status" value="1"/>
</dbReference>
<dbReference type="NCBIfam" id="TIGR00421">
    <property type="entry name" value="ubiX_pad"/>
    <property type="match status" value="1"/>
</dbReference>
<dbReference type="EMBL" id="QPGR01000010">
    <property type="protein sequence ID" value="TBR80304.1"/>
    <property type="molecule type" value="Genomic_DNA"/>
</dbReference>
<dbReference type="OrthoDB" id="9781577at2"/>
<evidence type="ECO:0000313" key="6">
    <source>
        <dbReference type="EMBL" id="TBR80304.1"/>
    </source>
</evidence>
<gene>
    <name evidence="6" type="ORF">DU473_05920</name>
</gene>
<protein>
    <submittedName>
        <fullName evidence="6">UbiX family flavin prenyltransferase</fullName>
    </submittedName>
</protein>
<keyword evidence="4 6" id="KW-0808">Transferase</keyword>
<dbReference type="GO" id="GO:0004659">
    <property type="term" value="F:prenyltransferase activity"/>
    <property type="evidence" value="ECO:0007669"/>
    <property type="project" value="UniProtKB-KW"/>
</dbReference>
<dbReference type="InterPro" id="IPR003382">
    <property type="entry name" value="Flavoprotein"/>
</dbReference>
<evidence type="ECO:0000256" key="2">
    <source>
        <dbReference type="ARBA" id="ARBA00022630"/>
    </source>
</evidence>
<dbReference type="RefSeq" id="WP_131186701.1">
    <property type="nucleotide sequence ID" value="NZ_JAENKT010000016.1"/>
</dbReference>
<accession>A0A4Q9JTJ0</accession>
<dbReference type="Gene3D" id="3.40.50.1950">
    <property type="entry name" value="Flavin prenyltransferase-like"/>
    <property type="match status" value="1"/>
</dbReference>
<sequence length="189" mass="21220">MKILLGISGSSNVNLGLKLLKHLEQESFKTFCILTKGAKLSFYSENCKDLELLCKEEFKKTFFFDDDDLSAAVSSGSFKIDKTIIAPCSISTLAKIHSGFADTLLTRACAVALKERKKLILAVREMPFSTLNLEHMAKLSSLGVIIAPPVYATYPKINALEDIDNFIIGKWLDLLDIEHNLYNRWEKLK</sequence>
<keyword evidence="1" id="KW-0637">Prenyltransferase</keyword>
<name>A0A4Q9JTJ0_9BACT</name>
<reference evidence="6 7" key="1">
    <citation type="submission" date="2018-07" db="EMBL/GenBank/DDBJ databases">
        <title>Campylobacter zealandensis sp. nov., isolated from birds and water in New Zealand.</title>
        <authorList>
            <person name="Wilkinson D.A."/>
            <person name="Biggs P.J."/>
            <person name="French N.P."/>
            <person name="Midwinter A.C."/>
        </authorList>
    </citation>
    <scope>NUCLEOTIDE SEQUENCE [LARGE SCALE GENOMIC DNA]</scope>
    <source>
        <strain evidence="6 7">B423b</strain>
    </source>
</reference>
<evidence type="ECO:0000313" key="7">
    <source>
        <dbReference type="Proteomes" id="UP000292583"/>
    </source>
</evidence>
<dbReference type="InterPro" id="IPR004507">
    <property type="entry name" value="UbiX-like"/>
</dbReference>
<dbReference type="GO" id="GO:0015937">
    <property type="term" value="P:coenzyme A biosynthetic process"/>
    <property type="evidence" value="ECO:0007669"/>
    <property type="project" value="TreeGrafter"/>
</dbReference>
<feature type="domain" description="Flavoprotein" evidence="5">
    <location>
        <begin position="1"/>
        <end position="175"/>
    </location>
</feature>
<organism evidence="6 7">
    <name type="scientific">Campylobacter novaezeelandiae</name>
    <dbReference type="NCBI Taxonomy" id="2267891"/>
    <lineage>
        <taxon>Bacteria</taxon>
        <taxon>Pseudomonadati</taxon>
        <taxon>Campylobacterota</taxon>
        <taxon>Epsilonproteobacteria</taxon>
        <taxon>Campylobacterales</taxon>
        <taxon>Campylobacteraceae</taxon>
        <taxon>Campylobacter</taxon>
    </lineage>
</organism>
<dbReference type="GO" id="GO:0071513">
    <property type="term" value="C:phosphopantothenoylcysteine decarboxylase complex"/>
    <property type="evidence" value="ECO:0007669"/>
    <property type="project" value="TreeGrafter"/>
</dbReference>